<organism evidence="10 11">
    <name type="scientific">Senegalimassilia anaerobia</name>
    <dbReference type="NCBI Taxonomy" id="1473216"/>
    <lineage>
        <taxon>Bacteria</taxon>
        <taxon>Bacillati</taxon>
        <taxon>Actinomycetota</taxon>
        <taxon>Coriobacteriia</taxon>
        <taxon>Coriobacteriales</taxon>
        <taxon>Coriobacteriaceae</taxon>
        <taxon>Senegalimassilia</taxon>
    </lineage>
</organism>
<dbReference type="InterPro" id="IPR009010">
    <property type="entry name" value="Asp_de-COase-like_dom_sf"/>
</dbReference>
<dbReference type="Pfam" id="PF00384">
    <property type="entry name" value="Molybdopterin"/>
    <property type="match status" value="1"/>
</dbReference>
<dbReference type="Pfam" id="PF01568">
    <property type="entry name" value="Molydop_binding"/>
    <property type="match status" value="1"/>
</dbReference>
<evidence type="ECO:0000256" key="5">
    <source>
        <dbReference type="ARBA" id="ARBA00022729"/>
    </source>
</evidence>
<evidence type="ECO:0000256" key="4">
    <source>
        <dbReference type="ARBA" id="ARBA00022723"/>
    </source>
</evidence>
<dbReference type="InterPro" id="IPR019546">
    <property type="entry name" value="TAT_signal_bac_arc"/>
</dbReference>
<dbReference type="Gene3D" id="3.30.2070.10">
    <property type="entry name" value="Formate dehydrogenase/DMSO reductase"/>
    <property type="match status" value="1"/>
</dbReference>
<reference evidence="10 11" key="1">
    <citation type="journal article" date="2018" name="Elife">
        <title>Discovery and characterization of a prevalent human gut bacterial enzyme sufficient for the inactivation of a family of plant toxins.</title>
        <authorList>
            <person name="Koppel N."/>
            <person name="Bisanz J.E."/>
            <person name="Pandelia M.E."/>
            <person name="Turnbaugh P.J."/>
            <person name="Balskus E.P."/>
        </authorList>
    </citation>
    <scope>NUCLEOTIDE SEQUENCE [LARGE SCALE GENOMIC DNA]</scope>
    <source>
        <strain evidence="11">anaerobia AP69FAA</strain>
    </source>
</reference>
<evidence type="ECO:0000256" key="2">
    <source>
        <dbReference type="ARBA" id="ARBA00022485"/>
    </source>
</evidence>
<keyword evidence="6" id="KW-0560">Oxidoreductase</keyword>
<dbReference type="STRING" id="1034345.GCA_000236865_00813"/>
<gene>
    <name evidence="10" type="ORF">C1880_01925</name>
</gene>
<dbReference type="SMART" id="SM00926">
    <property type="entry name" value="Molybdop_Fe4S4"/>
    <property type="match status" value="1"/>
</dbReference>
<dbReference type="Gene3D" id="3.40.50.740">
    <property type="match status" value="1"/>
</dbReference>
<dbReference type="RefSeq" id="WP_114620097.1">
    <property type="nucleotide sequence ID" value="NZ_PPTP01000002.1"/>
</dbReference>
<comment type="similarity">
    <text evidence="1">Belongs to the prokaryotic molybdopterin-containing oxidoreductase family.</text>
</comment>
<evidence type="ECO:0000313" key="11">
    <source>
        <dbReference type="Proteomes" id="UP000253792"/>
    </source>
</evidence>
<dbReference type="GO" id="GO:0043546">
    <property type="term" value="F:molybdopterin cofactor binding"/>
    <property type="evidence" value="ECO:0007669"/>
    <property type="project" value="InterPro"/>
</dbReference>
<comment type="caution">
    <text evidence="10">The sequence shown here is derived from an EMBL/GenBank/DDBJ whole genome shotgun (WGS) entry which is preliminary data.</text>
</comment>
<dbReference type="InterPro" id="IPR006311">
    <property type="entry name" value="TAT_signal"/>
</dbReference>
<dbReference type="InterPro" id="IPR050612">
    <property type="entry name" value="Prok_Mopterin_Oxidored"/>
</dbReference>
<evidence type="ECO:0000256" key="8">
    <source>
        <dbReference type="ARBA" id="ARBA00023014"/>
    </source>
</evidence>
<dbReference type="PANTHER" id="PTHR43742">
    <property type="entry name" value="TRIMETHYLAMINE-N-OXIDE REDUCTASE"/>
    <property type="match status" value="1"/>
</dbReference>
<keyword evidence="7" id="KW-0408">Iron</keyword>
<dbReference type="GO" id="GO:0051539">
    <property type="term" value="F:4 iron, 4 sulfur cluster binding"/>
    <property type="evidence" value="ECO:0007669"/>
    <property type="project" value="UniProtKB-KW"/>
</dbReference>
<dbReference type="SUPFAM" id="SSF50692">
    <property type="entry name" value="ADC-like"/>
    <property type="match status" value="1"/>
</dbReference>
<dbReference type="Pfam" id="PF04879">
    <property type="entry name" value="Molybdop_Fe4S4"/>
    <property type="match status" value="1"/>
</dbReference>
<accession>A0A369LD41</accession>
<protein>
    <submittedName>
        <fullName evidence="10">Molybdopterin oxidoreductase</fullName>
    </submittedName>
</protein>
<dbReference type="OrthoDB" id="7376058at2"/>
<evidence type="ECO:0000256" key="7">
    <source>
        <dbReference type="ARBA" id="ARBA00023004"/>
    </source>
</evidence>
<proteinExistence type="inferred from homology"/>
<feature type="domain" description="4Fe-4S Mo/W bis-MGD-type" evidence="9">
    <location>
        <begin position="46"/>
        <end position="102"/>
    </location>
</feature>
<evidence type="ECO:0000256" key="1">
    <source>
        <dbReference type="ARBA" id="ARBA00010312"/>
    </source>
</evidence>
<dbReference type="Gene3D" id="2.20.25.90">
    <property type="entry name" value="ADC-like domains"/>
    <property type="match status" value="1"/>
</dbReference>
<dbReference type="GO" id="GO:0046872">
    <property type="term" value="F:metal ion binding"/>
    <property type="evidence" value="ECO:0007669"/>
    <property type="project" value="UniProtKB-KW"/>
</dbReference>
<evidence type="ECO:0000256" key="3">
    <source>
        <dbReference type="ARBA" id="ARBA00022505"/>
    </source>
</evidence>
<dbReference type="InterPro" id="IPR006963">
    <property type="entry name" value="Mopterin_OxRdtase_4Fe-4S_dom"/>
</dbReference>
<dbReference type="PROSITE" id="PS51318">
    <property type="entry name" value="TAT"/>
    <property type="match status" value="1"/>
</dbReference>
<dbReference type="Gene3D" id="3.40.228.10">
    <property type="entry name" value="Dimethylsulfoxide Reductase, domain 2"/>
    <property type="match status" value="1"/>
</dbReference>
<sequence length="734" mass="79258">MSENAITRRSFLAGSAGVAAVAAGAGFMSFGAWEQADASGTKDVESHTAYSLCNSCSSKCGFKGYVVDGKLTKMIGEPSHPHCEGTLCGRAYGYASIAYSEDRLTDPLKKNAKGEFEKISWDQAYSEIAEKVKSIIGSDGPEALAMVQDPRPSGSYYTKRFMQALGSANVYTHGAACNMSKNSGFTQVIGAGDYLADVENAKACMFIGRSYADAIRPSQLHALEKAHENGAYIVLVDPRLNNSIAFADEWLPINPGTDLALVLAMSHVLVDRGLYDKKFVSEQATGFDEWAATLGQYTPEWAAEITGLKAIDIERIAVKFAECAPAACIEPSWRGAYGCSYANSGETARAVACFNGLLGCWNQKGGALFSASVKAGDVDKAKFPSVPKVEAKIAGQSEYPLSLSGMGVNVYAAQLAKEGKMKGMFFYNSNMVAGYSNPAYLQECLANLELSVCIDVQMTETCHACDYVLPDTSYLERLELPEFYGGKIPAVAIRDQVIEKVHPNTKPVDQIFSELADACGVGQYFDFTVEELADAQLKTVGLSLDGLRACGVSTFPEKAFKYGSYPKWKTPSGKFQFASDACEKAGLPRTPQWLDPAVAVPEDGKSFRLIGGKQAIHTHTQTANSEPLMAITKQYGLERVWMNAQRAEELGISDGDTVEVSNEQHTGKVQVKVTQRINPDALYMPSHYGCSSKEEKTAYGVGLRQMDYVPFRIEPGYGGICSQEAVVTVKKVGA</sequence>
<dbReference type="InterPro" id="IPR006657">
    <property type="entry name" value="MoPterin_dinucl-bd_dom"/>
</dbReference>
<dbReference type="AlphaFoldDB" id="A0A369LD41"/>
<dbReference type="NCBIfam" id="TIGR01409">
    <property type="entry name" value="TAT_signal_seq"/>
    <property type="match status" value="1"/>
</dbReference>
<dbReference type="SUPFAM" id="SSF53706">
    <property type="entry name" value="Formate dehydrogenase/DMSO reductase, domains 1-3"/>
    <property type="match status" value="1"/>
</dbReference>
<keyword evidence="5" id="KW-0732">Signal</keyword>
<dbReference type="Proteomes" id="UP000253792">
    <property type="component" value="Unassembled WGS sequence"/>
</dbReference>
<evidence type="ECO:0000313" key="10">
    <source>
        <dbReference type="EMBL" id="RDB56557.1"/>
    </source>
</evidence>
<keyword evidence="11" id="KW-1185">Reference proteome</keyword>
<keyword evidence="2" id="KW-0004">4Fe-4S</keyword>
<name>A0A369LD41_9ACTN</name>
<dbReference type="EMBL" id="PPTP01000002">
    <property type="protein sequence ID" value="RDB56557.1"/>
    <property type="molecule type" value="Genomic_DNA"/>
</dbReference>
<keyword evidence="8" id="KW-0411">Iron-sulfur</keyword>
<evidence type="ECO:0000259" key="9">
    <source>
        <dbReference type="PROSITE" id="PS51669"/>
    </source>
</evidence>
<dbReference type="PROSITE" id="PS51669">
    <property type="entry name" value="4FE4S_MOW_BIS_MGD"/>
    <property type="match status" value="1"/>
</dbReference>
<dbReference type="Gene3D" id="2.40.40.20">
    <property type="match status" value="1"/>
</dbReference>
<dbReference type="InterPro" id="IPR006656">
    <property type="entry name" value="Mopterin_OxRdtase"/>
</dbReference>
<keyword evidence="3" id="KW-0500">Molybdenum</keyword>
<dbReference type="GO" id="GO:0016491">
    <property type="term" value="F:oxidoreductase activity"/>
    <property type="evidence" value="ECO:0007669"/>
    <property type="project" value="UniProtKB-KW"/>
</dbReference>
<evidence type="ECO:0000256" key="6">
    <source>
        <dbReference type="ARBA" id="ARBA00023002"/>
    </source>
</evidence>
<keyword evidence="4" id="KW-0479">Metal-binding</keyword>
<dbReference type="PANTHER" id="PTHR43742:SF9">
    <property type="entry name" value="TETRATHIONATE REDUCTASE SUBUNIT A"/>
    <property type="match status" value="1"/>
</dbReference>